<gene>
    <name evidence="2" type="ORF">N7E81_14690</name>
</gene>
<dbReference type="Proteomes" id="UP001062165">
    <property type="component" value="Chromosome"/>
</dbReference>
<dbReference type="RefSeq" id="WP_263050351.1">
    <property type="nucleotide sequence ID" value="NZ_CP106735.1"/>
</dbReference>
<keyword evidence="1" id="KW-0812">Transmembrane</keyword>
<keyword evidence="3" id="KW-1185">Reference proteome</keyword>
<sequence length="49" mass="5508">MRNKRSEAQICFKDWCAKVYDENAELVNGLATIASFVLVISAISKAFQK</sequence>
<evidence type="ECO:0000313" key="3">
    <source>
        <dbReference type="Proteomes" id="UP001062165"/>
    </source>
</evidence>
<proteinExistence type="predicted"/>
<evidence type="ECO:0000256" key="1">
    <source>
        <dbReference type="SAM" id="Phobius"/>
    </source>
</evidence>
<keyword evidence="1" id="KW-1133">Transmembrane helix</keyword>
<organism evidence="2 3">
    <name type="scientific">Reichenbachiella carrageenanivorans</name>
    <dbReference type="NCBI Taxonomy" id="2979869"/>
    <lineage>
        <taxon>Bacteria</taxon>
        <taxon>Pseudomonadati</taxon>
        <taxon>Bacteroidota</taxon>
        <taxon>Cytophagia</taxon>
        <taxon>Cytophagales</taxon>
        <taxon>Reichenbachiellaceae</taxon>
        <taxon>Reichenbachiella</taxon>
    </lineage>
</organism>
<protein>
    <submittedName>
        <fullName evidence="2">Uncharacterized protein</fullName>
    </submittedName>
</protein>
<dbReference type="EMBL" id="CP106735">
    <property type="protein sequence ID" value="UXX78606.1"/>
    <property type="molecule type" value="Genomic_DNA"/>
</dbReference>
<name>A0ABY6CXG4_9BACT</name>
<accession>A0ABY6CXG4</accession>
<feature type="transmembrane region" description="Helical" evidence="1">
    <location>
        <begin position="26"/>
        <end position="47"/>
    </location>
</feature>
<reference evidence="2" key="1">
    <citation type="submission" date="2022-10" db="EMBL/GenBank/DDBJ databases">
        <title>Comparative genomics and taxonomic characterization of three novel marine species of genus Reichenbachiella exhibiting antioxidant and polysaccharide degradation activities.</title>
        <authorList>
            <person name="Muhammad N."/>
            <person name="Lee Y.-J."/>
            <person name="Ko J."/>
            <person name="Kim S.-G."/>
        </authorList>
    </citation>
    <scope>NUCLEOTIDE SEQUENCE</scope>
    <source>
        <strain evidence="2">Wsw4-B4</strain>
    </source>
</reference>
<evidence type="ECO:0000313" key="2">
    <source>
        <dbReference type="EMBL" id="UXX78606.1"/>
    </source>
</evidence>
<keyword evidence="1" id="KW-0472">Membrane</keyword>